<keyword evidence="2" id="KW-1185">Reference proteome</keyword>
<dbReference type="EMBL" id="CP075869">
    <property type="protein sequence ID" value="QYT04187.1"/>
    <property type="molecule type" value="Genomic_DNA"/>
</dbReference>
<organism evidence="1 2">
    <name type="scientific">Trichoderma simmonsii</name>
    <dbReference type="NCBI Taxonomy" id="1491479"/>
    <lineage>
        <taxon>Eukaryota</taxon>
        <taxon>Fungi</taxon>
        <taxon>Dikarya</taxon>
        <taxon>Ascomycota</taxon>
        <taxon>Pezizomycotina</taxon>
        <taxon>Sordariomycetes</taxon>
        <taxon>Hypocreomycetidae</taxon>
        <taxon>Hypocreales</taxon>
        <taxon>Hypocreaceae</taxon>
        <taxon>Trichoderma</taxon>
    </lineage>
</organism>
<evidence type="ECO:0000313" key="2">
    <source>
        <dbReference type="Proteomes" id="UP000826661"/>
    </source>
</evidence>
<proteinExistence type="predicted"/>
<dbReference type="AlphaFoldDB" id="A0A8G0LLG1"/>
<evidence type="ECO:0000313" key="1">
    <source>
        <dbReference type="EMBL" id="QYT04187.1"/>
    </source>
</evidence>
<name>A0A8G0LLG1_9HYPO</name>
<reference evidence="1 2" key="1">
    <citation type="journal article" date="2021" name="BMC Genomics">
        <title>Telomere-to-telomere genome assembly of asparaginase-producing Trichoderma simmonsii.</title>
        <authorList>
            <person name="Chung D."/>
            <person name="Kwon Y.M."/>
            <person name="Yang Y."/>
        </authorList>
    </citation>
    <scope>NUCLEOTIDE SEQUENCE [LARGE SCALE GENOMIC DNA]</scope>
    <source>
        <strain evidence="1 2">GH-Sj1</strain>
    </source>
</reference>
<gene>
    <name evidence="1" type="ORF">H0G86_011113</name>
</gene>
<sequence>MPSSLAPMFVIPQVAHHIQHAALPSRSVTYGDPSSCTLYINFAYLPRQIMPNVLSNPSLLPRYTWISIGKCKSNDRFDDMIQHQRQLNSTESNTKQYLLQEATIYSINKSSSQAPTQQNSSHSP</sequence>
<dbReference type="Proteomes" id="UP000826661">
    <property type="component" value="Chromosome VI"/>
</dbReference>
<protein>
    <submittedName>
        <fullName evidence="1">Uncharacterized protein</fullName>
    </submittedName>
</protein>
<accession>A0A8G0LLG1</accession>